<dbReference type="Proteomes" id="UP001229952">
    <property type="component" value="Chromosome"/>
</dbReference>
<organism evidence="1 2">
    <name type="scientific">Streptomyces laculatispora</name>
    <dbReference type="NCBI Taxonomy" id="887464"/>
    <lineage>
        <taxon>Bacteria</taxon>
        <taxon>Bacillati</taxon>
        <taxon>Actinomycetota</taxon>
        <taxon>Actinomycetes</taxon>
        <taxon>Kitasatosporales</taxon>
        <taxon>Streptomycetaceae</taxon>
        <taxon>Streptomyces</taxon>
    </lineage>
</organism>
<evidence type="ECO:0008006" key="3">
    <source>
        <dbReference type="Google" id="ProtNLM"/>
    </source>
</evidence>
<keyword evidence="2" id="KW-1185">Reference proteome</keyword>
<gene>
    <name evidence="1" type="ORF">P8A22_37690</name>
</gene>
<name>A0ABY9IE90_9ACTN</name>
<accession>A0ABY9IE90</accession>
<reference evidence="1 2" key="1">
    <citation type="submission" date="2023-03" db="EMBL/GenBank/DDBJ databases">
        <title>Isolation and description of six Streptomyces strains from soil environments, able to metabolize different microbial glucans.</title>
        <authorList>
            <person name="Widen T."/>
            <person name="Larsbrink J."/>
        </authorList>
    </citation>
    <scope>NUCLEOTIDE SEQUENCE [LARGE SCALE GENOMIC DNA]</scope>
    <source>
        <strain evidence="1 2">Mut2</strain>
    </source>
</reference>
<dbReference type="RefSeq" id="WP_306092323.1">
    <property type="nucleotide sequence ID" value="NZ_CP120992.1"/>
</dbReference>
<protein>
    <recommendedName>
        <fullName evidence="3">Secreted protein</fullName>
    </recommendedName>
</protein>
<evidence type="ECO:0000313" key="2">
    <source>
        <dbReference type="Proteomes" id="UP001229952"/>
    </source>
</evidence>
<dbReference type="EMBL" id="CP120992">
    <property type="protein sequence ID" value="WLQ45115.1"/>
    <property type="molecule type" value="Genomic_DNA"/>
</dbReference>
<sequence length="206" mass="23352">MTSTWMTTAIAIVGTLLGSALTAFVTARTERRKNEALERQQIRQEAAQDRTALRELRVEHQKWRRDRRQAAYKSLMDAAHEAQGAIWQLSRLTLEPYDQHRYDTWRGAAIDAVRATRQAANTVELEGPAAVAQAGAEYAEAIDQHIHPPIQYLMELSRGPLTGEQKDRYRSSAAETGLHVDDMQRRFVPLARAALDELMDEADQRT</sequence>
<proteinExistence type="predicted"/>
<evidence type="ECO:0000313" key="1">
    <source>
        <dbReference type="EMBL" id="WLQ45115.1"/>
    </source>
</evidence>